<evidence type="ECO:0000259" key="7">
    <source>
        <dbReference type="Pfam" id="PF00441"/>
    </source>
</evidence>
<keyword evidence="4 6" id="KW-0274">FAD</keyword>
<feature type="domain" description="Acyl-CoA dehydrogenase/oxidase N-terminal" evidence="9">
    <location>
        <begin position="6"/>
        <end position="123"/>
    </location>
</feature>
<dbReference type="SUPFAM" id="SSF47203">
    <property type="entry name" value="Acyl-CoA dehydrogenase C-terminal domain-like"/>
    <property type="match status" value="1"/>
</dbReference>
<keyword evidence="3 6" id="KW-0285">Flavoprotein</keyword>
<organism evidence="10 11">
    <name type="scientific">Sphaerisporangium flaviroseum</name>
    <dbReference type="NCBI Taxonomy" id="509199"/>
    <lineage>
        <taxon>Bacteria</taxon>
        <taxon>Bacillati</taxon>
        <taxon>Actinomycetota</taxon>
        <taxon>Actinomycetes</taxon>
        <taxon>Streptosporangiales</taxon>
        <taxon>Streptosporangiaceae</taxon>
        <taxon>Sphaerisporangium</taxon>
    </lineage>
</organism>
<protein>
    <submittedName>
        <fullName evidence="10">Acyl-CoA dehydrogenase family protein</fullName>
    </submittedName>
</protein>
<name>A0ABP7IUJ9_9ACTN</name>
<dbReference type="InterPro" id="IPR046373">
    <property type="entry name" value="Acyl-CoA_Oxase/DH_mid-dom_sf"/>
</dbReference>
<evidence type="ECO:0000256" key="5">
    <source>
        <dbReference type="ARBA" id="ARBA00023002"/>
    </source>
</evidence>
<sequence length="395" mass="43450">MKIAYTPEQEKLRAELRDYFAEIMTPSLREEMSGGESASMGKDSAYCRIIRRLGQDGWLGIGWPKEYGGQSRTMVEQLIFADEAMAAGVPIPLLTLGSVGPALMEYGTPEQKDFFLPRILAGEMHFSIGYSEPEAGTDLAALRTSAERDGDEWVINGQKMWTSVIAPADYVWLAVRTDPEAPRHKGLSVFLVPTDTPGFSWSPVPTMAGQVTSQTFYDNVRVPLTALVGKPGDGWKLITGQLNHERVALCSAAGIQAVLAGTRDWAAATHLADGRRVIDQEWVRANLGRVHAKVEFLKLVNWKIAWGLDHGVKVGPADASVTKIFGTEFAIEAYRLLMECFGEDAHLTDTPGAVLHGRIERMYRTILMLTFGGGTNEIQRDMIAMIGLGMPRPPR</sequence>
<dbReference type="Proteomes" id="UP001500888">
    <property type="component" value="Unassembled WGS sequence"/>
</dbReference>
<dbReference type="InterPro" id="IPR052161">
    <property type="entry name" value="Mycobact_Acyl-CoA_DH"/>
</dbReference>
<gene>
    <name evidence="10" type="ORF">GCM10022226_54820</name>
</gene>
<dbReference type="InterPro" id="IPR013786">
    <property type="entry name" value="AcylCoA_DH/ox_N"/>
</dbReference>
<accession>A0ABP7IUJ9</accession>
<keyword evidence="5 6" id="KW-0560">Oxidoreductase</keyword>
<dbReference type="Gene3D" id="2.40.110.10">
    <property type="entry name" value="Butyryl-CoA Dehydrogenase, subunit A, domain 2"/>
    <property type="match status" value="1"/>
</dbReference>
<dbReference type="Pfam" id="PF02771">
    <property type="entry name" value="Acyl-CoA_dh_N"/>
    <property type="match status" value="1"/>
</dbReference>
<evidence type="ECO:0000256" key="3">
    <source>
        <dbReference type="ARBA" id="ARBA00022630"/>
    </source>
</evidence>
<dbReference type="InterPro" id="IPR037069">
    <property type="entry name" value="AcylCoA_DH/ox_N_sf"/>
</dbReference>
<dbReference type="PANTHER" id="PTHR43292:SF3">
    <property type="entry name" value="ACYL-COA DEHYDROGENASE FADE29"/>
    <property type="match status" value="1"/>
</dbReference>
<proteinExistence type="inferred from homology"/>
<dbReference type="InterPro" id="IPR009075">
    <property type="entry name" value="AcylCo_DH/oxidase_C"/>
</dbReference>
<keyword evidence="11" id="KW-1185">Reference proteome</keyword>
<dbReference type="PANTHER" id="PTHR43292">
    <property type="entry name" value="ACYL-COA DEHYDROGENASE"/>
    <property type="match status" value="1"/>
</dbReference>
<evidence type="ECO:0000256" key="1">
    <source>
        <dbReference type="ARBA" id="ARBA00001974"/>
    </source>
</evidence>
<evidence type="ECO:0000313" key="11">
    <source>
        <dbReference type="Proteomes" id="UP001500888"/>
    </source>
</evidence>
<dbReference type="InterPro" id="IPR009100">
    <property type="entry name" value="AcylCoA_DH/oxidase_NM_dom_sf"/>
</dbReference>
<comment type="caution">
    <text evidence="10">The sequence shown here is derived from an EMBL/GenBank/DDBJ whole genome shotgun (WGS) entry which is preliminary data.</text>
</comment>
<dbReference type="Pfam" id="PF02770">
    <property type="entry name" value="Acyl-CoA_dh_M"/>
    <property type="match status" value="1"/>
</dbReference>
<feature type="domain" description="Acyl-CoA dehydrogenase/oxidase C-terminal" evidence="7">
    <location>
        <begin position="232"/>
        <end position="385"/>
    </location>
</feature>
<evidence type="ECO:0000256" key="2">
    <source>
        <dbReference type="ARBA" id="ARBA00009347"/>
    </source>
</evidence>
<dbReference type="EMBL" id="BAAAZR010000020">
    <property type="protein sequence ID" value="GAA3826988.1"/>
    <property type="molecule type" value="Genomic_DNA"/>
</dbReference>
<reference evidence="11" key="1">
    <citation type="journal article" date="2019" name="Int. J. Syst. Evol. Microbiol.">
        <title>The Global Catalogue of Microorganisms (GCM) 10K type strain sequencing project: providing services to taxonomists for standard genome sequencing and annotation.</title>
        <authorList>
            <consortium name="The Broad Institute Genomics Platform"/>
            <consortium name="The Broad Institute Genome Sequencing Center for Infectious Disease"/>
            <person name="Wu L."/>
            <person name="Ma J."/>
        </authorList>
    </citation>
    <scope>NUCLEOTIDE SEQUENCE [LARGE SCALE GENOMIC DNA]</scope>
    <source>
        <strain evidence="11">JCM 16908</strain>
    </source>
</reference>
<evidence type="ECO:0000259" key="8">
    <source>
        <dbReference type="Pfam" id="PF02770"/>
    </source>
</evidence>
<evidence type="ECO:0000256" key="4">
    <source>
        <dbReference type="ARBA" id="ARBA00022827"/>
    </source>
</evidence>
<dbReference type="SUPFAM" id="SSF56645">
    <property type="entry name" value="Acyl-CoA dehydrogenase NM domain-like"/>
    <property type="match status" value="1"/>
</dbReference>
<evidence type="ECO:0000256" key="6">
    <source>
        <dbReference type="RuleBase" id="RU362125"/>
    </source>
</evidence>
<feature type="domain" description="Acyl-CoA oxidase/dehydrogenase middle" evidence="8">
    <location>
        <begin position="128"/>
        <end position="215"/>
    </location>
</feature>
<comment type="cofactor">
    <cofactor evidence="1 6">
        <name>FAD</name>
        <dbReference type="ChEBI" id="CHEBI:57692"/>
    </cofactor>
</comment>
<evidence type="ECO:0000259" key="9">
    <source>
        <dbReference type="Pfam" id="PF02771"/>
    </source>
</evidence>
<dbReference type="Pfam" id="PF00441">
    <property type="entry name" value="Acyl-CoA_dh_1"/>
    <property type="match status" value="1"/>
</dbReference>
<dbReference type="Gene3D" id="1.20.140.10">
    <property type="entry name" value="Butyryl-CoA Dehydrogenase, subunit A, domain 3"/>
    <property type="match status" value="1"/>
</dbReference>
<dbReference type="Gene3D" id="1.10.540.10">
    <property type="entry name" value="Acyl-CoA dehydrogenase/oxidase, N-terminal domain"/>
    <property type="match status" value="1"/>
</dbReference>
<comment type="similarity">
    <text evidence="2 6">Belongs to the acyl-CoA dehydrogenase family.</text>
</comment>
<dbReference type="InterPro" id="IPR006091">
    <property type="entry name" value="Acyl-CoA_Oxase/DH_mid-dom"/>
</dbReference>
<evidence type="ECO:0000313" key="10">
    <source>
        <dbReference type="EMBL" id="GAA3826988.1"/>
    </source>
</evidence>
<dbReference type="InterPro" id="IPR036250">
    <property type="entry name" value="AcylCo_DH-like_C"/>
</dbReference>
<dbReference type="RefSeq" id="WP_344946162.1">
    <property type="nucleotide sequence ID" value="NZ_BAAAZR010000020.1"/>
</dbReference>